<name>A0ACC0VFM5_9HYPO</name>
<evidence type="ECO:0000313" key="1">
    <source>
        <dbReference type="EMBL" id="KAI9904994.1"/>
    </source>
</evidence>
<gene>
    <name evidence="1" type="ORF">N3K66_001523</name>
</gene>
<sequence>MSRGQEQYQTTSTFHQQRRNVLFRRSHVPGLRLHHERLRILRDPVQPDGPQHGQDGGRSLRLLLEPDAAGYAVKRFHFMFT</sequence>
<reference evidence="1" key="1">
    <citation type="submission" date="2022-10" db="EMBL/GenBank/DDBJ databases">
        <title>Complete Genome of Trichothecium roseum strain YXFP-22015, a Plant Pathogen Isolated from Citrus.</title>
        <authorList>
            <person name="Wang Y."/>
            <person name="Zhu L."/>
        </authorList>
    </citation>
    <scope>NUCLEOTIDE SEQUENCE</scope>
    <source>
        <strain evidence="1">YXFP-22015</strain>
    </source>
</reference>
<organism evidence="1 2">
    <name type="scientific">Trichothecium roseum</name>
    <dbReference type="NCBI Taxonomy" id="47278"/>
    <lineage>
        <taxon>Eukaryota</taxon>
        <taxon>Fungi</taxon>
        <taxon>Dikarya</taxon>
        <taxon>Ascomycota</taxon>
        <taxon>Pezizomycotina</taxon>
        <taxon>Sordariomycetes</taxon>
        <taxon>Hypocreomycetidae</taxon>
        <taxon>Hypocreales</taxon>
        <taxon>Hypocreales incertae sedis</taxon>
        <taxon>Trichothecium</taxon>
    </lineage>
</organism>
<dbReference type="EMBL" id="CM047940">
    <property type="protein sequence ID" value="KAI9904994.1"/>
    <property type="molecule type" value="Genomic_DNA"/>
</dbReference>
<keyword evidence="2" id="KW-1185">Reference proteome</keyword>
<dbReference type="Proteomes" id="UP001163324">
    <property type="component" value="Chromosome 1"/>
</dbReference>
<proteinExistence type="predicted"/>
<accession>A0ACC0VFM5</accession>
<protein>
    <submittedName>
        <fullName evidence="1">Uncharacterized protein</fullName>
    </submittedName>
</protein>
<evidence type="ECO:0000313" key="2">
    <source>
        <dbReference type="Proteomes" id="UP001163324"/>
    </source>
</evidence>
<comment type="caution">
    <text evidence="1">The sequence shown here is derived from an EMBL/GenBank/DDBJ whole genome shotgun (WGS) entry which is preliminary data.</text>
</comment>